<gene>
    <name evidence="2" type="ORF">E2562_015260</name>
</gene>
<proteinExistence type="predicted"/>
<sequence>MTFLQARSFLLQEEVWIANRAQKAASTALLAASRSNGASSNAPATGSTAPAPAPPASPAGGASGGNGRPRKRKKQAGRIDGQHTGNSSAPMASWVNPWTGVIQAWPIARLPHTPSVAGILGSRPGAAP</sequence>
<dbReference type="AlphaFoldDB" id="A0A6G1DJI2"/>
<dbReference type="Proteomes" id="UP000479710">
    <property type="component" value="Unassembled WGS sequence"/>
</dbReference>
<feature type="region of interest" description="Disordered" evidence="1">
    <location>
        <begin position="27"/>
        <end position="93"/>
    </location>
</feature>
<reference evidence="2 3" key="1">
    <citation type="submission" date="2019-11" db="EMBL/GenBank/DDBJ databases">
        <title>Whole genome sequence of Oryza granulata.</title>
        <authorList>
            <person name="Li W."/>
        </authorList>
    </citation>
    <scope>NUCLEOTIDE SEQUENCE [LARGE SCALE GENOMIC DNA]</scope>
    <source>
        <strain evidence="3">cv. Menghai</strain>
        <tissue evidence="2">Leaf</tissue>
    </source>
</reference>
<protein>
    <submittedName>
        <fullName evidence="2">Uncharacterized protein</fullName>
    </submittedName>
</protein>
<evidence type="ECO:0000313" key="3">
    <source>
        <dbReference type="Proteomes" id="UP000479710"/>
    </source>
</evidence>
<evidence type="ECO:0000313" key="2">
    <source>
        <dbReference type="EMBL" id="KAF0912566.1"/>
    </source>
</evidence>
<organism evidence="2 3">
    <name type="scientific">Oryza meyeriana var. granulata</name>
    <dbReference type="NCBI Taxonomy" id="110450"/>
    <lineage>
        <taxon>Eukaryota</taxon>
        <taxon>Viridiplantae</taxon>
        <taxon>Streptophyta</taxon>
        <taxon>Embryophyta</taxon>
        <taxon>Tracheophyta</taxon>
        <taxon>Spermatophyta</taxon>
        <taxon>Magnoliopsida</taxon>
        <taxon>Liliopsida</taxon>
        <taxon>Poales</taxon>
        <taxon>Poaceae</taxon>
        <taxon>BOP clade</taxon>
        <taxon>Oryzoideae</taxon>
        <taxon>Oryzeae</taxon>
        <taxon>Oryzinae</taxon>
        <taxon>Oryza</taxon>
        <taxon>Oryza meyeriana</taxon>
    </lineage>
</organism>
<feature type="compositionally biased region" description="Low complexity" evidence="1">
    <location>
        <begin position="27"/>
        <end position="50"/>
    </location>
</feature>
<name>A0A6G1DJI2_9ORYZ</name>
<comment type="caution">
    <text evidence="2">The sequence shown here is derived from an EMBL/GenBank/DDBJ whole genome shotgun (WGS) entry which is preliminary data.</text>
</comment>
<evidence type="ECO:0000256" key="1">
    <source>
        <dbReference type="SAM" id="MobiDB-lite"/>
    </source>
</evidence>
<dbReference type="EMBL" id="SPHZ02000006">
    <property type="protein sequence ID" value="KAF0912566.1"/>
    <property type="molecule type" value="Genomic_DNA"/>
</dbReference>
<accession>A0A6G1DJI2</accession>
<keyword evidence="3" id="KW-1185">Reference proteome</keyword>